<comment type="caution">
    <text evidence="1">The sequence shown here is derived from an EMBL/GenBank/DDBJ whole genome shotgun (WGS) entry which is preliminary data.</text>
</comment>
<dbReference type="Proteomes" id="UP000187429">
    <property type="component" value="Unassembled WGS sequence"/>
</dbReference>
<dbReference type="EMBL" id="LSSM01002326">
    <property type="protein sequence ID" value="OMJ22142.1"/>
    <property type="molecule type" value="Genomic_DNA"/>
</dbReference>
<keyword evidence="2" id="KW-1185">Reference proteome</keyword>
<dbReference type="AlphaFoldDB" id="A0A1R1Y5A1"/>
<proteinExistence type="predicted"/>
<organism evidence="1 2">
    <name type="scientific">Smittium culicis</name>
    <dbReference type="NCBI Taxonomy" id="133412"/>
    <lineage>
        <taxon>Eukaryota</taxon>
        <taxon>Fungi</taxon>
        <taxon>Fungi incertae sedis</taxon>
        <taxon>Zoopagomycota</taxon>
        <taxon>Kickxellomycotina</taxon>
        <taxon>Harpellomycetes</taxon>
        <taxon>Harpellales</taxon>
        <taxon>Legeriomycetaceae</taxon>
        <taxon>Smittium</taxon>
    </lineage>
</organism>
<accession>A0A1R1Y5A1</accession>
<gene>
    <name evidence="1" type="ORF">AYI69_g5517</name>
</gene>
<reference evidence="2" key="1">
    <citation type="submission" date="2017-01" db="EMBL/GenBank/DDBJ databases">
        <authorList>
            <person name="Wang Y."/>
            <person name="White M."/>
            <person name="Kvist S."/>
            <person name="Moncalvo J.-M."/>
        </authorList>
    </citation>
    <scope>NUCLEOTIDE SEQUENCE [LARGE SCALE GENOMIC DNA]</scope>
    <source>
        <strain evidence="2">ID-206-W2</strain>
    </source>
</reference>
<sequence>MMGGRDRGGFEGRCGRTVSCIPEQDIVQPGPISNHATAAELYSREEWATRAGRAGLWHAAGIHVCGQLPDQRARVCRGGYLEADV</sequence>
<protein>
    <submittedName>
        <fullName evidence="1">Uncharacterized protein</fullName>
    </submittedName>
</protein>
<name>A0A1R1Y5A1_9FUNG</name>
<evidence type="ECO:0000313" key="2">
    <source>
        <dbReference type="Proteomes" id="UP000187429"/>
    </source>
</evidence>
<evidence type="ECO:0000313" key="1">
    <source>
        <dbReference type="EMBL" id="OMJ22142.1"/>
    </source>
</evidence>